<feature type="region of interest" description="Disordered" evidence="1">
    <location>
        <begin position="918"/>
        <end position="958"/>
    </location>
</feature>
<feature type="compositionally biased region" description="Basic and acidic residues" evidence="1">
    <location>
        <begin position="16"/>
        <end position="67"/>
    </location>
</feature>
<dbReference type="OrthoDB" id="1938945at2759"/>
<dbReference type="EMBL" id="CM018045">
    <property type="protein sequence ID" value="KAA8528230.1"/>
    <property type="molecule type" value="Genomic_DNA"/>
</dbReference>
<feature type="compositionally biased region" description="Basic and acidic residues" evidence="1">
    <location>
        <begin position="589"/>
        <end position="624"/>
    </location>
</feature>
<feature type="region of interest" description="Disordered" evidence="1">
    <location>
        <begin position="1"/>
        <end position="764"/>
    </location>
</feature>
<evidence type="ECO:0000313" key="3">
    <source>
        <dbReference type="Proteomes" id="UP000325577"/>
    </source>
</evidence>
<dbReference type="PANTHER" id="PTHR34837:SF1">
    <property type="entry name" value="LOW PROTEIN: ZINC FINGER CCCH DOMAIN PROTEIN"/>
    <property type="match status" value="1"/>
</dbReference>
<protein>
    <submittedName>
        <fullName evidence="2">Uncharacterized protein</fullName>
    </submittedName>
</protein>
<name>A0A5J5ACD8_9ASTE</name>
<feature type="region of interest" description="Disordered" evidence="1">
    <location>
        <begin position="1168"/>
        <end position="1189"/>
    </location>
</feature>
<evidence type="ECO:0000313" key="2">
    <source>
        <dbReference type="EMBL" id="KAA8528230.1"/>
    </source>
</evidence>
<keyword evidence="3" id="KW-1185">Reference proteome</keyword>
<accession>A0A5J5ACD8</accession>
<dbReference type="Proteomes" id="UP000325577">
    <property type="component" value="Linkage Group LG21"/>
</dbReference>
<feature type="compositionally biased region" description="Basic and acidic residues" evidence="1">
    <location>
        <begin position="504"/>
        <end position="548"/>
    </location>
</feature>
<feature type="compositionally biased region" description="Basic and acidic residues" evidence="1">
    <location>
        <begin position="236"/>
        <end position="264"/>
    </location>
</feature>
<dbReference type="PANTHER" id="PTHR34837">
    <property type="entry name" value="OS05G0595500 PROTEIN"/>
    <property type="match status" value="1"/>
</dbReference>
<organism evidence="2 3">
    <name type="scientific">Nyssa sinensis</name>
    <dbReference type="NCBI Taxonomy" id="561372"/>
    <lineage>
        <taxon>Eukaryota</taxon>
        <taxon>Viridiplantae</taxon>
        <taxon>Streptophyta</taxon>
        <taxon>Embryophyta</taxon>
        <taxon>Tracheophyta</taxon>
        <taxon>Spermatophyta</taxon>
        <taxon>Magnoliopsida</taxon>
        <taxon>eudicotyledons</taxon>
        <taxon>Gunneridae</taxon>
        <taxon>Pentapetalae</taxon>
        <taxon>asterids</taxon>
        <taxon>Cornales</taxon>
        <taxon>Nyssaceae</taxon>
        <taxon>Nyssa</taxon>
    </lineage>
</organism>
<proteinExistence type="predicted"/>
<feature type="compositionally biased region" description="Basic residues" evidence="1">
    <location>
        <begin position="1"/>
        <end position="15"/>
    </location>
</feature>
<feature type="compositionally biased region" description="Basic and acidic residues" evidence="1">
    <location>
        <begin position="271"/>
        <end position="485"/>
    </location>
</feature>
<feature type="compositionally biased region" description="Basic and acidic residues" evidence="1">
    <location>
        <begin position="112"/>
        <end position="223"/>
    </location>
</feature>
<reference evidence="2 3" key="1">
    <citation type="submission" date="2019-09" db="EMBL/GenBank/DDBJ databases">
        <title>A chromosome-level genome assembly of the Chinese tupelo Nyssa sinensis.</title>
        <authorList>
            <person name="Yang X."/>
            <person name="Kang M."/>
            <person name="Yang Y."/>
            <person name="Xiong H."/>
            <person name="Wang M."/>
            <person name="Zhang Z."/>
            <person name="Wang Z."/>
            <person name="Wu H."/>
            <person name="Ma T."/>
            <person name="Liu J."/>
            <person name="Xi Z."/>
        </authorList>
    </citation>
    <scope>NUCLEOTIDE SEQUENCE [LARGE SCALE GENOMIC DNA]</scope>
    <source>
        <strain evidence="2">J267</strain>
        <tissue evidence="2">Leaf</tissue>
    </source>
</reference>
<feature type="compositionally biased region" description="Basic and acidic residues" evidence="1">
    <location>
        <begin position="705"/>
        <end position="724"/>
    </location>
</feature>
<sequence length="1303" mass="148751">MPRSSRHKSHKQNKHGSKDVREHSDSEEDLKMKDRNNEEGSHRVSRDSVSGEKRKVASQSRDGKDPSSHGNGDTSEEHAASKRRKEKADGNASSDRWNGGGDERGQGITISKEMREESSKLESDKSSKSKVSVDSKSKTSRKHDNFSEKEENVSLAGDKEESKSNSRADLKRKSEKDPMGREVHQYKESKESKDKERGSEKERKVQDIKRDVEARAVDSEVARKQGSRSTNFGEEPQGKRGRENTELPNKEELQNPESEKELDKRIRKRRDCSNDKDKYQEHVRESDDRRLSSRGERVKDGKDKYERHRDGSYGDKNREDGDREDRHREDGVRENRHRDDKYLEDSVRDNRHKDDKYREDGDRDNRHRGDKYREECSRDNKHRDDKYREDSDRDNRHRDDKYREEGHRDNRHRDDKYREYGNKDNRHREDKHREDVDRDNRQTDDKQRDDFDREKRFRDLKYRDEHTSRDRISDKSDNVRLRDESNASELHNRKSNNPDGSPSYDDRSTSYKDGKGKRRANDKEFKEEHSDTRYRSTKDQRSDAEKKSMSSSKVASVTDRGRSYSRNADEEFTLNHNRRRSSPSSSSHAAKDHYRLLKQEGSMHRDHVHEERVQHDINSSKEFTRVAGLTDDVSASRSMEKPVTKDDSHLDELSVERRLKSDSRTSPLQLVDKSPSSSSTDRRHSNKSDVRRSLDVEECGQRSGGSRDARDYSDKEGRGSRELFMETLPVDELSQADGDTLSVSSPFSRASRLPGNSKSLLPPPPFRMGVDNHLVFGSSEDDNRGKLNNRHRRIGDFSMGRVQGSAWKGVPNWPSPMANGFIPLQPGPPPVGFHPVMQQFPVPPMFGVRPSMELNHAGVPYHIADSDRFSGHGRPLGWRNPVDDSCPPALHGWDANNAISRDESHIYGRPDWDRNRTLTNGRGWETSGDMWKEQNGMSTEMPSAPQKQDNSDHEPADKVWTGRLGQQDQNEQNLPCLQAERLDISLEAPKTVPEENPNISKTPRKDGDRLWHVYLSKLDLSADLTQPELYNQCTSFMDMDRNTISDEDDSKALYVKQEVIGAKVVISNRTSSASLFAAISDSVFQKALSLYKKQREEILAIHGEKVPFYSVENLEFVPTTVQEKLGLNDVKPGDLGLSCTLHEAECAVSNSIVEKAKLENTFQKLEASPATTYPKPGGPVSPNSVEKSEEPISTLNKVKMEVDLVLNQEKLESIVEEKSLSVQNVEQSDAHSPGKVEDVKRASDSLGNCSSHSNVEPKLVDIECVPLVFSDVSSEACEAVMPGSIESGSVNLSRRHHSSESTH</sequence>
<feature type="compositionally biased region" description="Basic and acidic residues" evidence="1">
    <location>
        <begin position="638"/>
        <end position="663"/>
    </location>
</feature>
<evidence type="ECO:0000256" key="1">
    <source>
        <dbReference type="SAM" id="MobiDB-lite"/>
    </source>
</evidence>
<feature type="region of interest" description="Disordered" evidence="1">
    <location>
        <begin position="1220"/>
        <end position="1252"/>
    </location>
</feature>
<feature type="compositionally biased region" description="Basic and acidic residues" evidence="1">
    <location>
        <begin position="1228"/>
        <end position="1243"/>
    </location>
</feature>
<feature type="compositionally biased region" description="Polar residues" evidence="1">
    <location>
        <begin position="935"/>
        <end position="948"/>
    </location>
</feature>
<gene>
    <name evidence="2" type="ORF">F0562_035519</name>
</gene>
<feature type="compositionally biased region" description="Polar residues" evidence="1">
    <location>
        <begin position="741"/>
        <end position="759"/>
    </location>
</feature>
<feature type="compositionally biased region" description="Basic and acidic residues" evidence="1">
    <location>
        <begin position="680"/>
        <end position="695"/>
    </location>
</feature>